<comment type="caution">
    <text evidence="3">The sequence shown here is derived from an EMBL/GenBank/DDBJ whole genome shotgun (WGS) entry which is preliminary data.</text>
</comment>
<dbReference type="InterPro" id="IPR041515">
    <property type="entry name" value="PPAF-2-like_Clip"/>
</dbReference>
<evidence type="ECO:0000313" key="3">
    <source>
        <dbReference type="EMBL" id="CAL4059415.1"/>
    </source>
</evidence>
<accession>A0AAV2PHF5</accession>
<dbReference type="EMBL" id="CAXKWB010000122">
    <property type="protein sequence ID" value="CAL4059415.1"/>
    <property type="molecule type" value="Genomic_DNA"/>
</dbReference>
<feature type="non-terminal residue" evidence="3">
    <location>
        <position position="156"/>
    </location>
</feature>
<dbReference type="PROSITE" id="PS51257">
    <property type="entry name" value="PROKAR_LIPOPROTEIN"/>
    <property type="match status" value="1"/>
</dbReference>
<organism evidence="3 4">
    <name type="scientific">Meganyctiphanes norvegica</name>
    <name type="common">Northern krill</name>
    <name type="synonym">Thysanopoda norvegica</name>
    <dbReference type="NCBI Taxonomy" id="48144"/>
    <lineage>
        <taxon>Eukaryota</taxon>
        <taxon>Metazoa</taxon>
        <taxon>Ecdysozoa</taxon>
        <taxon>Arthropoda</taxon>
        <taxon>Crustacea</taxon>
        <taxon>Multicrustacea</taxon>
        <taxon>Malacostraca</taxon>
        <taxon>Eumalacostraca</taxon>
        <taxon>Eucarida</taxon>
        <taxon>Euphausiacea</taxon>
        <taxon>Euphausiidae</taxon>
        <taxon>Meganyctiphanes</taxon>
    </lineage>
</organism>
<gene>
    <name evidence="3" type="ORF">MNOR_LOCUS537</name>
</gene>
<evidence type="ECO:0000259" key="2">
    <source>
        <dbReference type="Pfam" id="PF18322"/>
    </source>
</evidence>
<name>A0AAV2PHF5_MEGNR</name>
<feature type="chain" id="PRO_5043606924" description="PPAF-2-like Clip domain-containing protein" evidence="1">
    <location>
        <begin position="20"/>
        <end position="156"/>
    </location>
</feature>
<keyword evidence="4" id="KW-1185">Reference proteome</keyword>
<proteinExistence type="predicted"/>
<dbReference type="Pfam" id="PF18322">
    <property type="entry name" value="CLIP_1"/>
    <property type="match status" value="1"/>
</dbReference>
<keyword evidence="1" id="KW-0732">Signal</keyword>
<dbReference type="AlphaFoldDB" id="A0AAV2PHF5"/>
<feature type="signal peptide" evidence="1">
    <location>
        <begin position="1"/>
        <end position="19"/>
    </location>
</feature>
<evidence type="ECO:0000256" key="1">
    <source>
        <dbReference type="SAM" id="SignalP"/>
    </source>
</evidence>
<feature type="domain" description="PPAF-2-like Clip" evidence="2">
    <location>
        <begin position="50"/>
        <end position="91"/>
    </location>
</feature>
<protein>
    <recommendedName>
        <fullName evidence="2">PPAF-2-like Clip domain-containing protein</fullName>
    </recommendedName>
</protein>
<evidence type="ECO:0000313" key="4">
    <source>
        <dbReference type="Proteomes" id="UP001497623"/>
    </source>
</evidence>
<sequence length="156" mass="15045">MPSMRHACTVLLLVGACSALPQYPGQGGKVDDGFQQQQQQSGGLIPAGPVTSQCLSHQDCVPYFQCVDGLINTDGEGLLDLRITPKGTCSQPDNPDVPALCCNLGAGLGVGAGLGLGGVGISGVGVGSVGGLGGIGVGSDGDLGGVGVGSVGGLNG</sequence>
<reference evidence="3 4" key="1">
    <citation type="submission" date="2024-05" db="EMBL/GenBank/DDBJ databases">
        <authorList>
            <person name="Wallberg A."/>
        </authorList>
    </citation>
    <scope>NUCLEOTIDE SEQUENCE [LARGE SCALE GENOMIC DNA]</scope>
</reference>
<dbReference type="Proteomes" id="UP001497623">
    <property type="component" value="Unassembled WGS sequence"/>
</dbReference>